<evidence type="ECO:0000256" key="1">
    <source>
        <dbReference type="ARBA" id="ARBA00004167"/>
    </source>
</evidence>
<evidence type="ECO:0000256" key="5">
    <source>
        <dbReference type="ARBA" id="ARBA00038105"/>
    </source>
</evidence>
<evidence type="ECO:0000259" key="6">
    <source>
        <dbReference type="PROSITE" id="PS50076"/>
    </source>
</evidence>
<feature type="domain" description="J" evidence="6">
    <location>
        <begin position="29"/>
        <end position="85"/>
    </location>
</feature>
<reference evidence="7 8" key="1">
    <citation type="journal article" date="2015" name="J. Microbiol.">
        <title>Sphingosinicella ginsenosidimutans sp. nov., with ginsenoside converting activity.</title>
        <authorList>
            <person name="Kim J.K."/>
            <person name="Kang M.S."/>
            <person name="Park S.C."/>
            <person name="Kim K.M."/>
            <person name="Choi K."/>
            <person name="Yoon M.H."/>
            <person name="Im W.T."/>
        </authorList>
    </citation>
    <scope>NUCLEOTIDE SEQUENCE [LARGE SCALE GENOMIC DNA]</scope>
    <source>
        <strain evidence="7 8">BS-11</strain>
    </source>
</reference>
<dbReference type="CDD" id="cd06257">
    <property type="entry name" value="DnaJ"/>
    <property type="match status" value="1"/>
</dbReference>
<gene>
    <name evidence="7" type="ORF">FRZ32_07725</name>
</gene>
<dbReference type="InterPro" id="IPR036869">
    <property type="entry name" value="J_dom_sf"/>
</dbReference>
<dbReference type="PANTHER" id="PTHR12763:SF28">
    <property type="entry name" value="GEO10507P1-RELATED"/>
    <property type="match status" value="1"/>
</dbReference>
<keyword evidence="8" id="KW-1185">Reference proteome</keyword>
<proteinExistence type="inferred from homology"/>
<dbReference type="Proteomes" id="UP000321249">
    <property type="component" value="Unassembled WGS sequence"/>
</dbReference>
<dbReference type="Pfam" id="PF00226">
    <property type="entry name" value="DnaJ"/>
    <property type="match status" value="1"/>
</dbReference>
<dbReference type="InterPro" id="IPR001623">
    <property type="entry name" value="DnaJ_domain"/>
</dbReference>
<evidence type="ECO:0000313" key="7">
    <source>
        <dbReference type="EMBL" id="TXC63559.1"/>
    </source>
</evidence>
<keyword evidence="3" id="KW-1133">Transmembrane helix</keyword>
<dbReference type="PROSITE" id="PS50076">
    <property type="entry name" value="DNAJ_2"/>
    <property type="match status" value="1"/>
</dbReference>
<dbReference type="GO" id="GO:0016020">
    <property type="term" value="C:membrane"/>
    <property type="evidence" value="ECO:0007669"/>
    <property type="project" value="UniProtKB-SubCell"/>
</dbReference>
<sequence length="85" mass="9382">MAKLVLIVALAAGVYFWWLGRRTRLSAGEARTLLGIDAGASENEVRAAHRRVIQRVHPDAGGSSELAKRVNAARDLLLAELRRRH</sequence>
<dbReference type="AlphaFoldDB" id="A0A5C6TTL8"/>
<dbReference type="RefSeq" id="WP_147042965.1">
    <property type="nucleotide sequence ID" value="NZ_BAABIR010000003.1"/>
</dbReference>
<evidence type="ECO:0000313" key="8">
    <source>
        <dbReference type="Proteomes" id="UP000321249"/>
    </source>
</evidence>
<evidence type="ECO:0000256" key="4">
    <source>
        <dbReference type="ARBA" id="ARBA00023136"/>
    </source>
</evidence>
<evidence type="ECO:0000256" key="2">
    <source>
        <dbReference type="ARBA" id="ARBA00022692"/>
    </source>
</evidence>
<comment type="caution">
    <text evidence="7">The sequence shown here is derived from an EMBL/GenBank/DDBJ whole genome shotgun (WGS) entry which is preliminary data.</text>
</comment>
<dbReference type="SUPFAM" id="SSF46565">
    <property type="entry name" value="Chaperone J-domain"/>
    <property type="match status" value="1"/>
</dbReference>
<name>A0A5C6TTL8_9SPHN</name>
<keyword evidence="2" id="KW-0812">Transmembrane</keyword>
<keyword evidence="4" id="KW-0472">Membrane</keyword>
<comment type="subcellular location">
    <subcellularLocation>
        <location evidence="1">Membrane</location>
        <topology evidence="1">Single-pass membrane protein</topology>
    </subcellularLocation>
</comment>
<protein>
    <submittedName>
        <fullName evidence="7">J domain-containing protein</fullName>
    </submittedName>
</protein>
<dbReference type="SMART" id="SM00271">
    <property type="entry name" value="DnaJ"/>
    <property type="match status" value="1"/>
</dbReference>
<dbReference type="EMBL" id="VOQQ01000001">
    <property type="protein sequence ID" value="TXC63559.1"/>
    <property type="molecule type" value="Genomic_DNA"/>
</dbReference>
<evidence type="ECO:0000256" key="3">
    <source>
        <dbReference type="ARBA" id="ARBA00022989"/>
    </source>
</evidence>
<organism evidence="7 8">
    <name type="scientific">Allosphingosinicella ginsenosidimutans</name>
    <dbReference type="NCBI Taxonomy" id="1176539"/>
    <lineage>
        <taxon>Bacteria</taxon>
        <taxon>Pseudomonadati</taxon>
        <taxon>Pseudomonadota</taxon>
        <taxon>Alphaproteobacteria</taxon>
        <taxon>Sphingomonadales</taxon>
        <taxon>Sphingomonadaceae</taxon>
        <taxon>Allosphingosinicella</taxon>
    </lineage>
</organism>
<dbReference type="Gene3D" id="1.10.287.110">
    <property type="entry name" value="DnaJ domain"/>
    <property type="match status" value="1"/>
</dbReference>
<dbReference type="PANTHER" id="PTHR12763">
    <property type="match status" value="1"/>
</dbReference>
<dbReference type="OrthoDB" id="9811070at2"/>
<comment type="similarity">
    <text evidence="5">Belongs to the TIM14 family.</text>
</comment>
<accession>A0A5C6TTL8</accession>